<dbReference type="Proteomes" id="UP000282759">
    <property type="component" value="Unassembled WGS sequence"/>
</dbReference>
<dbReference type="RefSeq" id="WP_127703510.1">
    <property type="nucleotide sequence ID" value="NZ_SACK01000001.1"/>
</dbReference>
<dbReference type="InterPro" id="IPR012312">
    <property type="entry name" value="Hemerythrin-like"/>
</dbReference>
<dbReference type="OrthoDB" id="5654170at2"/>
<name>A0A437MZV5_9SPHI</name>
<reference evidence="2 3" key="1">
    <citation type="submission" date="2019-01" db="EMBL/GenBank/DDBJ databases">
        <authorList>
            <person name="Chen W.-M."/>
        </authorList>
    </citation>
    <scope>NUCLEOTIDE SEQUENCE [LARGE SCALE GENOMIC DNA]</scope>
    <source>
        <strain evidence="2 3">YBJ-36</strain>
    </source>
</reference>
<keyword evidence="3" id="KW-1185">Reference proteome</keyword>
<evidence type="ECO:0000313" key="3">
    <source>
        <dbReference type="Proteomes" id="UP000282759"/>
    </source>
</evidence>
<sequence length="225" mass="25884">MNPPRFNVFNQIHKAMRALLFDTVMQWQQTDMTTPEAAAPVAGQVNLLLDIFDAHAHFEDNFIMHPAAHHAPELMADFEAEHETDLQLTNELRSKLGFYHEATDKLAAANEVYYALNDFAAFNLRHMNKEEQLLNRVLWQHYTDADILGMEREIQQRISPDKMPVYFEWMIKGVNDTEMLLWLNAVKYEAPDFVLAALLGACAQYLPAERWANLEHQLSEGVAIA</sequence>
<proteinExistence type="predicted"/>
<dbReference type="Gene3D" id="1.20.120.520">
    <property type="entry name" value="nmb1532 protein domain like"/>
    <property type="match status" value="1"/>
</dbReference>
<evidence type="ECO:0000313" key="2">
    <source>
        <dbReference type="EMBL" id="RVU03144.1"/>
    </source>
</evidence>
<dbReference type="Pfam" id="PF01814">
    <property type="entry name" value="Hemerythrin"/>
    <property type="match status" value="1"/>
</dbReference>
<gene>
    <name evidence="2" type="ORF">EOD41_04220</name>
</gene>
<protein>
    <recommendedName>
        <fullName evidence="1">Hemerythrin-like domain-containing protein</fullName>
    </recommendedName>
</protein>
<accession>A0A437MZV5</accession>
<dbReference type="EMBL" id="SACK01000001">
    <property type="protein sequence ID" value="RVU03144.1"/>
    <property type="molecule type" value="Genomic_DNA"/>
</dbReference>
<feature type="domain" description="Hemerythrin-like" evidence="1">
    <location>
        <begin position="9"/>
        <end position="135"/>
    </location>
</feature>
<organism evidence="2 3">
    <name type="scientific">Mucilaginibacter limnophilus</name>
    <dbReference type="NCBI Taxonomy" id="1932778"/>
    <lineage>
        <taxon>Bacteria</taxon>
        <taxon>Pseudomonadati</taxon>
        <taxon>Bacteroidota</taxon>
        <taxon>Sphingobacteriia</taxon>
        <taxon>Sphingobacteriales</taxon>
        <taxon>Sphingobacteriaceae</taxon>
        <taxon>Mucilaginibacter</taxon>
    </lineage>
</organism>
<dbReference type="AlphaFoldDB" id="A0A437MZV5"/>
<comment type="caution">
    <text evidence="2">The sequence shown here is derived from an EMBL/GenBank/DDBJ whole genome shotgun (WGS) entry which is preliminary data.</text>
</comment>
<evidence type="ECO:0000259" key="1">
    <source>
        <dbReference type="Pfam" id="PF01814"/>
    </source>
</evidence>